<gene>
    <name evidence="8" type="primary">Bclcc3</name>
    <name evidence="8" type="ORF">BCIN_09g04830</name>
</gene>
<organism evidence="8 9">
    <name type="scientific">Botryotinia fuckeliana (strain B05.10)</name>
    <name type="common">Noble rot fungus</name>
    <name type="synonym">Botrytis cinerea</name>
    <dbReference type="NCBI Taxonomy" id="332648"/>
    <lineage>
        <taxon>Eukaryota</taxon>
        <taxon>Fungi</taxon>
        <taxon>Dikarya</taxon>
        <taxon>Ascomycota</taxon>
        <taxon>Pezizomycotina</taxon>
        <taxon>Leotiomycetes</taxon>
        <taxon>Helotiales</taxon>
        <taxon>Sclerotiniaceae</taxon>
        <taxon>Botrytis</taxon>
    </lineage>
</organism>
<evidence type="ECO:0000256" key="1">
    <source>
        <dbReference type="ARBA" id="ARBA00010609"/>
    </source>
</evidence>
<dbReference type="InterPro" id="IPR001117">
    <property type="entry name" value="Cu-oxidase_2nd"/>
</dbReference>
<dbReference type="GO" id="GO:0005507">
    <property type="term" value="F:copper ion binding"/>
    <property type="evidence" value="ECO:0007669"/>
    <property type="project" value="InterPro"/>
</dbReference>
<dbReference type="PROSITE" id="PS00079">
    <property type="entry name" value="MULTICOPPER_OXIDASE1"/>
    <property type="match status" value="1"/>
</dbReference>
<dbReference type="VEuPathDB" id="FungiDB:Bcin09g04830"/>
<dbReference type="InterPro" id="IPR008972">
    <property type="entry name" value="Cupredoxin"/>
</dbReference>
<dbReference type="InterPro" id="IPR002355">
    <property type="entry name" value="Cu_oxidase_Cu_BS"/>
</dbReference>
<dbReference type="RefSeq" id="XP_024550974.1">
    <property type="nucleotide sequence ID" value="XM_024695179.1"/>
</dbReference>
<sequence length="602" mass="67652">MVSHVFGRILCLVGSYLRFIDLSDYCFSEQSSIPADNTPTSRDCWGAYDIHTDYSNEWPTTNVVREYDLTASNMWIAPDGVEVLGMVFNSQFPAPTIEADWGDTLRITVHNNLMNLNGTAVHWHGLRQLNSNWQDGVPGVSQCPITPFQSYTYEFQVTQYGVSWYHSHFALQYPAGLYGPLKINGPTSQNYDIDIGPLLISDWFHQSPFSLFYEELCCNTPIPNSHLLQGQGVYYDETTGLRSGSFYSLGVARGKKYKISLVNAGTSTQFTFWIDGHTFTVVGTDFVPIEGYETDTLNIAVGQRYDIIIKANAGCSHGTNFWIHARDCNSPTQISTLGILRYDPTSTELPPDSHDNQLNFGCLEPPAKFLVPVVSKKVGKPINGLTPNQYLNVSLQPYPKLDPDTHLLKWSLKNYPMYLNWSVPSLKLIQDNSDTTGVAFPQDYVPIFLDYPDNDWLYFLIEGMFNTTDPTIEVSNSSHPIHLHGHDFSILAQSHTPFDISTFSPNLDNPPRRDTAMLPQNGYLVIGFEMNNPGAWLLHCHIAWHASSGMAVQFVESSGQLQSMIRKAGIMSSLEDQCDAWTSWYYDYNVPAEHTQDAESGV</sequence>
<feature type="domain" description="Plastocyanin-like" evidence="7">
    <location>
        <begin position="76"/>
        <end position="186"/>
    </location>
</feature>
<dbReference type="EMBL" id="CP009813">
    <property type="protein sequence ID" value="ATZ53689.1"/>
    <property type="molecule type" value="Genomic_DNA"/>
</dbReference>
<dbReference type="Pfam" id="PF07731">
    <property type="entry name" value="Cu-oxidase_2"/>
    <property type="match status" value="1"/>
</dbReference>
<accession>A0A384JSY5</accession>
<protein>
    <submittedName>
        <fullName evidence="8">Bclcc3</fullName>
    </submittedName>
</protein>
<dbReference type="Pfam" id="PF00394">
    <property type="entry name" value="Cu-oxidase"/>
    <property type="match status" value="1"/>
</dbReference>
<evidence type="ECO:0000259" key="6">
    <source>
        <dbReference type="Pfam" id="PF07731"/>
    </source>
</evidence>
<dbReference type="GO" id="GO:0016491">
    <property type="term" value="F:oxidoreductase activity"/>
    <property type="evidence" value="ECO:0007669"/>
    <property type="project" value="UniProtKB-KW"/>
</dbReference>
<reference evidence="8 9" key="1">
    <citation type="journal article" date="2011" name="PLoS Genet.">
        <title>Genomic analysis of the necrotrophic fungal pathogens Sclerotinia sclerotiorum and Botrytis cinerea.</title>
        <authorList>
            <person name="Amselem J."/>
            <person name="Cuomo C.A."/>
            <person name="van Kan J.A."/>
            <person name="Viaud M."/>
            <person name="Benito E.P."/>
            <person name="Couloux A."/>
            <person name="Coutinho P.M."/>
            <person name="de Vries R.P."/>
            <person name="Dyer P.S."/>
            <person name="Fillinger S."/>
            <person name="Fournier E."/>
            <person name="Gout L."/>
            <person name="Hahn M."/>
            <person name="Kohn L."/>
            <person name="Lapalu N."/>
            <person name="Plummer K.M."/>
            <person name="Pradier J.M."/>
            <person name="Quevillon E."/>
            <person name="Sharon A."/>
            <person name="Simon A."/>
            <person name="ten Have A."/>
            <person name="Tudzynski B."/>
            <person name="Tudzynski P."/>
            <person name="Wincker P."/>
            <person name="Andrew M."/>
            <person name="Anthouard V."/>
            <person name="Beever R.E."/>
            <person name="Beffa R."/>
            <person name="Benoit I."/>
            <person name="Bouzid O."/>
            <person name="Brault B."/>
            <person name="Chen Z."/>
            <person name="Choquer M."/>
            <person name="Collemare J."/>
            <person name="Cotton P."/>
            <person name="Danchin E.G."/>
            <person name="Da Silva C."/>
            <person name="Gautier A."/>
            <person name="Giraud C."/>
            <person name="Giraud T."/>
            <person name="Gonzalez C."/>
            <person name="Grossetete S."/>
            <person name="Guldener U."/>
            <person name="Henrissat B."/>
            <person name="Howlett B.J."/>
            <person name="Kodira C."/>
            <person name="Kretschmer M."/>
            <person name="Lappartient A."/>
            <person name="Leroch M."/>
            <person name="Levis C."/>
            <person name="Mauceli E."/>
            <person name="Neuveglise C."/>
            <person name="Oeser B."/>
            <person name="Pearson M."/>
            <person name="Poulain J."/>
            <person name="Poussereau N."/>
            <person name="Quesneville H."/>
            <person name="Rascle C."/>
            <person name="Schumacher J."/>
            <person name="Segurens B."/>
            <person name="Sexton A."/>
            <person name="Silva E."/>
            <person name="Sirven C."/>
            <person name="Soanes D.M."/>
            <person name="Talbot N.J."/>
            <person name="Templeton M."/>
            <person name="Yandava C."/>
            <person name="Yarden O."/>
            <person name="Zeng Q."/>
            <person name="Rollins J.A."/>
            <person name="Lebrun M.H."/>
            <person name="Dickman M."/>
        </authorList>
    </citation>
    <scope>NUCLEOTIDE SEQUENCE [LARGE SCALE GENOMIC DNA]</scope>
    <source>
        <strain evidence="8 9">B05.10</strain>
    </source>
</reference>
<dbReference type="SUPFAM" id="SSF49503">
    <property type="entry name" value="Cupredoxins"/>
    <property type="match status" value="3"/>
</dbReference>
<dbReference type="Gene3D" id="2.60.40.420">
    <property type="entry name" value="Cupredoxins - blue copper proteins"/>
    <property type="match status" value="3"/>
</dbReference>
<reference evidence="8 9" key="2">
    <citation type="journal article" date="2012" name="Eukaryot. Cell">
        <title>Genome update of Botrytis cinerea strains B05.10 and T4.</title>
        <authorList>
            <person name="Staats M."/>
            <person name="van Kan J.A."/>
        </authorList>
    </citation>
    <scope>NUCLEOTIDE SEQUENCE [LARGE SCALE GENOMIC DNA]</scope>
    <source>
        <strain evidence="8 9">B05.10</strain>
    </source>
</reference>
<dbReference type="AlphaFoldDB" id="A0A384JSY5"/>
<evidence type="ECO:0000313" key="9">
    <source>
        <dbReference type="Proteomes" id="UP000001798"/>
    </source>
</evidence>
<dbReference type="PROSITE" id="PS00080">
    <property type="entry name" value="MULTICOPPER_OXIDASE2"/>
    <property type="match status" value="1"/>
</dbReference>
<dbReference type="InterPro" id="IPR045087">
    <property type="entry name" value="Cu-oxidase_fam"/>
</dbReference>
<evidence type="ECO:0000313" key="8">
    <source>
        <dbReference type="EMBL" id="ATZ53689.1"/>
    </source>
</evidence>
<feature type="domain" description="Plastocyanin-like" evidence="5">
    <location>
        <begin position="197"/>
        <end position="344"/>
    </location>
</feature>
<dbReference type="Pfam" id="PF07732">
    <property type="entry name" value="Cu-oxidase_3"/>
    <property type="match status" value="1"/>
</dbReference>
<dbReference type="PANTHER" id="PTHR11709">
    <property type="entry name" value="MULTI-COPPER OXIDASE"/>
    <property type="match status" value="1"/>
</dbReference>
<dbReference type="CDD" id="cd13854">
    <property type="entry name" value="CuRO_1_MaLCC_like"/>
    <property type="match status" value="1"/>
</dbReference>
<dbReference type="CDD" id="cd13901">
    <property type="entry name" value="CuRO_3_MaLCC_like"/>
    <property type="match status" value="1"/>
</dbReference>
<keyword evidence="4" id="KW-0186">Copper</keyword>
<evidence type="ECO:0000259" key="5">
    <source>
        <dbReference type="Pfam" id="PF00394"/>
    </source>
</evidence>
<dbReference type="CDD" id="cd13880">
    <property type="entry name" value="CuRO_2_MaLCC_like"/>
    <property type="match status" value="1"/>
</dbReference>
<name>A0A384JSY5_BOTFB</name>
<dbReference type="Proteomes" id="UP000001798">
    <property type="component" value="Chromosome 9"/>
</dbReference>
<dbReference type="InterPro" id="IPR033138">
    <property type="entry name" value="Cu_oxidase_CS"/>
</dbReference>
<keyword evidence="9" id="KW-1185">Reference proteome</keyword>
<proteinExistence type="inferred from homology"/>
<evidence type="ECO:0000256" key="4">
    <source>
        <dbReference type="ARBA" id="ARBA00023008"/>
    </source>
</evidence>
<dbReference type="GeneID" id="5432173"/>
<feature type="domain" description="Plastocyanin-like" evidence="6">
    <location>
        <begin position="419"/>
        <end position="558"/>
    </location>
</feature>
<evidence type="ECO:0000256" key="3">
    <source>
        <dbReference type="ARBA" id="ARBA00023002"/>
    </source>
</evidence>
<dbReference type="InterPro" id="IPR011707">
    <property type="entry name" value="Cu-oxidase-like_N"/>
</dbReference>
<reference evidence="8 9" key="3">
    <citation type="journal article" date="2017" name="Mol. Plant Pathol.">
        <title>A gapless genome sequence of the fungus Botrytis cinerea.</title>
        <authorList>
            <person name="Van Kan J.A."/>
            <person name="Stassen J.H."/>
            <person name="Mosbach A."/>
            <person name="Van Der Lee T.A."/>
            <person name="Faino L."/>
            <person name="Farmer A.D."/>
            <person name="Papasotiriou D.G."/>
            <person name="Zhou S."/>
            <person name="Seidl M.F."/>
            <person name="Cottam E."/>
            <person name="Edel D."/>
            <person name="Hahn M."/>
            <person name="Schwartz D.C."/>
            <person name="Dietrich R.A."/>
            <person name="Widdison S."/>
            <person name="Scalliet G."/>
        </authorList>
    </citation>
    <scope>NUCLEOTIDE SEQUENCE [LARGE SCALE GENOMIC DNA]</scope>
    <source>
        <strain evidence="8 9">B05.10</strain>
    </source>
</reference>
<keyword evidence="3" id="KW-0560">Oxidoreductase</keyword>
<dbReference type="FunFam" id="2.60.40.420:FF:000021">
    <property type="entry name" value="Extracellular dihydrogeodin oxidase/laccase"/>
    <property type="match status" value="1"/>
</dbReference>
<dbReference type="PANTHER" id="PTHR11709:SF71">
    <property type="entry name" value="OXIDOREDUCTASE TPCJ"/>
    <property type="match status" value="1"/>
</dbReference>
<evidence type="ECO:0000256" key="2">
    <source>
        <dbReference type="ARBA" id="ARBA00022723"/>
    </source>
</evidence>
<dbReference type="InterPro" id="IPR011706">
    <property type="entry name" value="Cu-oxidase_C"/>
</dbReference>
<evidence type="ECO:0000259" key="7">
    <source>
        <dbReference type="Pfam" id="PF07732"/>
    </source>
</evidence>
<comment type="similarity">
    <text evidence="1">Belongs to the multicopper oxidase family.</text>
</comment>
<dbReference type="OrthoDB" id="2121828at2759"/>
<dbReference type="FunFam" id="2.60.40.420:FF:000045">
    <property type="entry name" value="Laccase 2"/>
    <property type="match status" value="1"/>
</dbReference>
<keyword evidence="2" id="KW-0479">Metal-binding</keyword>